<evidence type="ECO:0000313" key="6">
    <source>
        <dbReference type="EMBL" id="PFX31135.1"/>
    </source>
</evidence>
<dbReference type="Pfam" id="PF00085">
    <property type="entry name" value="Thioredoxin"/>
    <property type="match status" value="1"/>
</dbReference>
<dbReference type="PIRSF" id="PIRSF000077">
    <property type="entry name" value="Thioredoxin"/>
    <property type="match status" value="1"/>
</dbReference>
<dbReference type="InterPro" id="IPR017937">
    <property type="entry name" value="Thioredoxin_CS"/>
</dbReference>
<feature type="active site" description="Nucleophile" evidence="3">
    <location>
        <position position="31"/>
    </location>
</feature>
<feature type="disulfide bond" description="Redox-active" evidence="4">
    <location>
        <begin position="31"/>
        <end position="34"/>
    </location>
</feature>
<dbReference type="CDD" id="cd02947">
    <property type="entry name" value="TRX_family"/>
    <property type="match status" value="1"/>
</dbReference>
<keyword evidence="1 4" id="KW-1015">Disulfide bond</keyword>
<dbReference type="FunFam" id="3.40.30.10:FF:000245">
    <property type="entry name" value="Thioredoxin"/>
    <property type="match status" value="1"/>
</dbReference>
<dbReference type="GO" id="GO:0015035">
    <property type="term" value="F:protein-disulfide reductase activity"/>
    <property type="evidence" value="ECO:0007669"/>
    <property type="project" value="InterPro"/>
</dbReference>
<protein>
    <recommendedName>
        <fullName evidence="2">Thioredoxin</fullName>
    </recommendedName>
</protein>
<dbReference type="PANTHER" id="PTHR46115">
    <property type="entry name" value="THIOREDOXIN-LIKE PROTEIN 1"/>
    <property type="match status" value="1"/>
</dbReference>
<keyword evidence="7" id="KW-1185">Reference proteome</keyword>
<dbReference type="Gene3D" id="3.40.30.10">
    <property type="entry name" value="Glutaredoxin"/>
    <property type="match status" value="1"/>
</dbReference>
<dbReference type="STRING" id="50429.A0A2B4SRX0"/>
<dbReference type="NCBIfam" id="TIGR01068">
    <property type="entry name" value="thioredoxin"/>
    <property type="match status" value="1"/>
</dbReference>
<feature type="site" description="Deprotonates C-terminal active site Cys" evidence="3">
    <location>
        <position position="25"/>
    </location>
</feature>
<accession>A0A2B4SRX0</accession>
<dbReference type="SUPFAM" id="SSF52833">
    <property type="entry name" value="Thioredoxin-like"/>
    <property type="match status" value="1"/>
</dbReference>
<dbReference type="OrthoDB" id="2121326at2759"/>
<evidence type="ECO:0000259" key="5">
    <source>
        <dbReference type="PROSITE" id="PS51352"/>
    </source>
</evidence>
<evidence type="ECO:0000256" key="2">
    <source>
        <dbReference type="PIRNR" id="PIRNR000077"/>
    </source>
</evidence>
<dbReference type="AlphaFoldDB" id="A0A2B4SRX0"/>
<feature type="site" description="Contributes to redox potential value" evidence="3">
    <location>
        <position position="32"/>
    </location>
</feature>
<dbReference type="Proteomes" id="UP000225706">
    <property type="component" value="Unassembled WGS sequence"/>
</dbReference>
<reference evidence="7" key="1">
    <citation type="journal article" date="2017" name="bioRxiv">
        <title>Comparative analysis of the genomes of Stylophora pistillata and Acropora digitifera provides evidence for extensive differences between species of corals.</title>
        <authorList>
            <person name="Voolstra C.R."/>
            <person name="Li Y."/>
            <person name="Liew Y.J."/>
            <person name="Baumgarten S."/>
            <person name="Zoccola D."/>
            <person name="Flot J.-F."/>
            <person name="Tambutte S."/>
            <person name="Allemand D."/>
            <person name="Aranda M."/>
        </authorList>
    </citation>
    <scope>NUCLEOTIDE SEQUENCE [LARGE SCALE GENOMIC DNA]</scope>
</reference>
<dbReference type="InterPro" id="IPR036249">
    <property type="entry name" value="Thioredoxin-like_sf"/>
</dbReference>
<sequence>MRELETLEEFEKFLKEAGSKLVVIDFFADWCGPCKMIKPKFEAMSKEFQDVEFAKVNVDENSDTAENQDISAMPTFKFYKNGSKVDEVTGANEAEIRSKIMQYK</sequence>
<feature type="site" description="Contributes to redox potential value" evidence="3">
    <location>
        <position position="33"/>
    </location>
</feature>
<name>A0A2B4SRX0_STYPI</name>
<dbReference type="InterPro" id="IPR013766">
    <property type="entry name" value="Thioredoxin_domain"/>
</dbReference>
<feature type="domain" description="Thioredoxin" evidence="5">
    <location>
        <begin position="1"/>
        <end position="104"/>
    </location>
</feature>
<evidence type="ECO:0000256" key="4">
    <source>
        <dbReference type="PIRSR" id="PIRSR000077-4"/>
    </source>
</evidence>
<comment type="similarity">
    <text evidence="2">Belongs to the thioredoxin family.</text>
</comment>
<comment type="caution">
    <text evidence="6">The sequence shown here is derived from an EMBL/GenBank/DDBJ whole genome shotgun (WGS) entry which is preliminary data.</text>
</comment>
<dbReference type="InterPro" id="IPR005746">
    <property type="entry name" value="Thioredoxin"/>
</dbReference>
<evidence type="ECO:0000256" key="3">
    <source>
        <dbReference type="PIRSR" id="PIRSR000077-1"/>
    </source>
</evidence>
<proteinExistence type="inferred from homology"/>
<dbReference type="PROSITE" id="PS51352">
    <property type="entry name" value="THIOREDOXIN_2"/>
    <property type="match status" value="1"/>
</dbReference>
<evidence type="ECO:0000313" key="7">
    <source>
        <dbReference type="Proteomes" id="UP000225706"/>
    </source>
</evidence>
<dbReference type="PRINTS" id="PR00421">
    <property type="entry name" value="THIOREDOXIN"/>
</dbReference>
<organism evidence="6 7">
    <name type="scientific">Stylophora pistillata</name>
    <name type="common">Smooth cauliflower coral</name>
    <dbReference type="NCBI Taxonomy" id="50429"/>
    <lineage>
        <taxon>Eukaryota</taxon>
        <taxon>Metazoa</taxon>
        <taxon>Cnidaria</taxon>
        <taxon>Anthozoa</taxon>
        <taxon>Hexacorallia</taxon>
        <taxon>Scleractinia</taxon>
        <taxon>Astrocoeniina</taxon>
        <taxon>Pocilloporidae</taxon>
        <taxon>Stylophora</taxon>
    </lineage>
</organism>
<feature type="active site" description="Nucleophile" evidence="3">
    <location>
        <position position="34"/>
    </location>
</feature>
<dbReference type="PROSITE" id="PS00194">
    <property type="entry name" value="THIOREDOXIN_1"/>
    <property type="match status" value="1"/>
</dbReference>
<keyword evidence="4" id="KW-0676">Redox-active center</keyword>
<gene>
    <name evidence="6" type="primary">THIO</name>
    <name evidence="6" type="ORF">AWC38_SpisGene4028</name>
</gene>
<dbReference type="EMBL" id="LSMT01000040">
    <property type="protein sequence ID" value="PFX31135.1"/>
    <property type="molecule type" value="Genomic_DNA"/>
</dbReference>
<evidence type="ECO:0000256" key="1">
    <source>
        <dbReference type="ARBA" id="ARBA00023157"/>
    </source>
</evidence>